<dbReference type="Proteomes" id="UP001153636">
    <property type="component" value="Chromosome 8"/>
</dbReference>
<evidence type="ECO:0000313" key="1">
    <source>
        <dbReference type="EMBL" id="CAH1114842.1"/>
    </source>
</evidence>
<evidence type="ECO:0000313" key="2">
    <source>
        <dbReference type="Proteomes" id="UP001153636"/>
    </source>
</evidence>
<dbReference type="AlphaFoldDB" id="A0A9P0D5X3"/>
<name>A0A9P0D5X3_9CUCU</name>
<dbReference type="EMBL" id="OV651820">
    <property type="protein sequence ID" value="CAH1114842.1"/>
    <property type="molecule type" value="Genomic_DNA"/>
</dbReference>
<keyword evidence="2" id="KW-1185">Reference proteome</keyword>
<sequence length="144" mass="16301">MPLDQIQKINLKPDGTKIYRMIQRKIHDSSDPPQSLTMRDASRVIQPLFCTTHQRTPLPAIHGAIPTPLFNSAKSAFTYTAFPLDGVPKIPKDYTYLWSSYRHVQSSSNDEAILFYATLNPSYGQSTLLHKTNHPSLLIPDSEF</sequence>
<gene>
    <name evidence="1" type="ORF">PSYICH_LOCUS14822</name>
</gene>
<organism evidence="1 2">
    <name type="scientific">Psylliodes chrysocephalus</name>
    <dbReference type="NCBI Taxonomy" id="3402493"/>
    <lineage>
        <taxon>Eukaryota</taxon>
        <taxon>Metazoa</taxon>
        <taxon>Ecdysozoa</taxon>
        <taxon>Arthropoda</taxon>
        <taxon>Hexapoda</taxon>
        <taxon>Insecta</taxon>
        <taxon>Pterygota</taxon>
        <taxon>Neoptera</taxon>
        <taxon>Endopterygota</taxon>
        <taxon>Coleoptera</taxon>
        <taxon>Polyphaga</taxon>
        <taxon>Cucujiformia</taxon>
        <taxon>Chrysomeloidea</taxon>
        <taxon>Chrysomelidae</taxon>
        <taxon>Galerucinae</taxon>
        <taxon>Alticini</taxon>
        <taxon>Psylliodes</taxon>
    </lineage>
</organism>
<proteinExistence type="predicted"/>
<reference evidence="1" key="1">
    <citation type="submission" date="2022-01" db="EMBL/GenBank/DDBJ databases">
        <authorList>
            <person name="King R."/>
        </authorList>
    </citation>
    <scope>NUCLEOTIDE SEQUENCE</scope>
</reference>
<accession>A0A9P0D5X3</accession>
<protein>
    <submittedName>
        <fullName evidence="1">Uncharacterized protein</fullName>
    </submittedName>
</protein>